<gene>
    <name evidence="1" type="ORF">MTR67_011621</name>
</gene>
<proteinExistence type="predicted"/>
<sequence length="49" mass="5863">MNLTPLEINTDSTNIMHMINNNNLLYDNSIVECKYLMMKLEIIKLFHMF</sequence>
<evidence type="ECO:0000313" key="2">
    <source>
        <dbReference type="Proteomes" id="UP001234989"/>
    </source>
</evidence>
<accession>A0AAF0QCZ0</accession>
<dbReference type="EMBL" id="CP133614">
    <property type="protein sequence ID" value="WMV18236.1"/>
    <property type="molecule type" value="Genomic_DNA"/>
</dbReference>
<name>A0AAF0QCZ0_SOLVR</name>
<reference evidence="1" key="1">
    <citation type="submission" date="2023-08" db="EMBL/GenBank/DDBJ databases">
        <title>A de novo genome assembly of Solanum verrucosum Schlechtendal, a Mexican diploid species geographically isolated from the other diploid A-genome species in potato relatives.</title>
        <authorList>
            <person name="Hosaka K."/>
        </authorList>
    </citation>
    <scope>NUCLEOTIDE SEQUENCE</scope>
    <source>
        <tissue evidence="1">Young leaves</tissue>
    </source>
</reference>
<keyword evidence="2" id="KW-1185">Reference proteome</keyword>
<dbReference type="AlphaFoldDB" id="A0AAF0QCZ0"/>
<protein>
    <submittedName>
        <fullName evidence="1">Uncharacterized protein</fullName>
    </submittedName>
</protein>
<evidence type="ECO:0000313" key="1">
    <source>
        <dbReference type="EMBL" id="WMV18236.1"/>
    </source>
</evidence>
<organism evidence="1 2">
    <name type="scientific">Solanum verrucosum</name>
    <dbReference type="NCBI Taxonomy" id="315347"/>
    <lineage>
        <taxon>Eukaryota</taxon>
        <taxon>Viridiplantae</taxon>
        <taxon>Streptophyta</taxon>
        <taxon>Embryophyta</taxon>
        <taxon>Tracheophyta</taxon>
        <taxon>Spermatophyta</taxon>
        <taxon>Magnoliopsida</taxon>
        <taxon>eudicotyledons</taxon>
        <taxon>Gunneridae</taxon>
        <taxon>Pentapetalae</taxon>
        <taxon>asterids</taxon>
        <taxon>lamiids</taxon>
        <taxon>Solanales</taxon>
        <taxon>Solanaceae</taxon>
        <taxon>Solanoideae</taxon>
        <taxon>Solaneae</taxon>
        <taxon>Solanum</taxon>
    </lineage>
</organism>
<dbReference type="Proteomes" id="UP001234989">
    <property type="component" value="Chromosome 3"/>
</dbReference>